<proteinExistence type="predicted"/>
<dbReference type="AlphaFoldDB" id="A0A9P9H0Y2"/>
<dbReference type="InterPro" id="IPR036770">
    <property type="entry name" value="Ankyrin_rpt-contain_sf"/>
</dbReference>
<organism evidence="2 3">
    <name type="scientific">Fusarium solani</name>
    <name type="common">Filamentous fungus</name>
    <dbReference type="NCBI Taxonomy" id="169388"/>
    <lineage>
        <taxon>Eukaryota</taxon>
        <taxon>Fungi</taxon>
        <taxon>Dikarya</taxon>
        <taxon>Ascomycota</taxon>
        <taxon>Pezizomycotina</taxon>
        <taxon>Sordariomycetes</taxon>
        <taxon>Hypocreomycetidae</taxon>
        <taxon>Hypocreales</taxon>
        <taxon>Nectriaceae</taxon>
        <taxon>Fusarium</taxon>
        <taxon>Fusarium solani species complex</taxon>
    </lineage>
</organism>
<name>A0A9P9H0Y2_FUSSL</name>
<sequence length="444" mass="49653">MLSLPQEIICMIAKECSLSEQATLARTCHLMYGICNTILYRNDIENHDSSSVFYAIVWCFSEAITMKTLALAKAGGAKFRVCRDMCKQHTWFIYDAQTTLHSPIHLAARRGLDCVVSFLIEEGISPDGPPGVYRTPLMEAIFNRRELTSILLVHRGASTSFQQLQFEALSSAIQHDLPLLTRFIAESKSLDVNADIGYGTTALDLAVRHRKSRVVPVLLSLGADGVAATLRFCRSHAFASLSWLLEAGSSTLRNSLRLQDLLDLTVNVVLQRVSPTQKNSQVVLLGRLIDMINWARLGETRMSKGDLKYFLDVLLHSVVSLTRAERPLALLLLRRGARIWAGSLMQLLGIFNSSAFIRNTGRCVRRHPRILESFDIIHTYYSTLPPQERVLVEDYFIDSVPDHVIRLMHDLKVNELPLTVGGIRGLEALERTQPVADAVPISMS</sequence>
<dbReference type="Gene3D" id="1.25.40.20">
    <property type="entry name" value="Ankyrin repeat-containing domain"/>
    <property type="match status" value="1"/>
</dbReference>
<dbReference type="PROSITE" id="PS50297">
    <property type="entry name" value="ANK_REP_REGION"/>
    <property type="match status" value="1"/>
</dbReference>
<dbReference type="OrthoDB" id="341259at2759"/>
<dbReference type="Proteomes" id="UP000736672">
    <property type="component" value="Unassembled WGS sequence"/>
</dbReference>
<keyword evidence="1" id="KW-0040">ANK repeat</keyword>
<gene>
    <name evidence="2" type="ORF">B0J15DRAFT_514409</name>
</gene>
<evidence type="ECO:0000256" key="1">
    <source>
        <dbReference type="PROSITE-ProRule" id="PRU00023"/>
    </source>
</evidence>
<dbReference type="SUPFAM" id="SSF48403">
    <property type="entry name" value="Ankyrin repeat"/>
    <property type="match status" value="1"/>
</dbReference>
<evidence type="ECO:0000313" key="3">
    <source>
        <dbReference type="Proteomes" id="UP000736672"/>
    </source>
</evidence>
<keyword evidence="3" id="KW-1185">Reference proteome</keyword>
<dbReference type="SMART" id="SM00248">
    <property type="entry name" value="ANK"/>
    <property type="match status" value="3"/>
</dbReference>
<dbReference type="EMBL" id="JAGTJS010000014">
    <property type="protein sequence ID" value="KAH7248330.1"/>
    <property type="molecule type" value="Genomic_DNA"/>
</dbReference>
<comment type="caution">
    <text evidence="2">The sequence shown here is derived from an EMBL/GenBank/DDBJ whole genome shotgun (WGS) entry which is preliminary data.</text>
</comment>
<evidence type="ECO:0000313" key="2">
    <source>
        <dbReference type="EMBL" id="KAH7248330.1"/>
    </source>
</evidence>
<reference evidence="2" key="1">
    <citation type="journal article" date="2021" name="Nat. Commun.">
        <title>Genetic determinants of endophytism in the Arabidopsis root mycobiome.</title>
        <authorList>
            <person name="Mesny F."/>
            <person name="Miyauchi S."/>
            <person name="Thiergart T."/>
            <person name="Pickel B."/>
            <person name="Atanasova L."/>
            <person name="Karlsson M."/>
            <person name="Huettel B."/>
            <person name="Barry K.W."/>
            <person name="Haridas S."/>
            <person name="Chen C."/>
            <person name="Bauer D."/>
            <person name="Andreopoulos W."/>
            <person name="Pangilinan J."/>
            <person name="LaButti K."/>
            <person name="Riley R."/>
            <person name="Lipzen A."/>
            <person name="Clum A."/>
            <person name="Drula E."/>
            <person name="Henrissat B."/>
            <person name="Kohler A."/>
            <person name="Grigoriev I.V."/>
            <person name="Martin F.M."/>
            <person name="Hacquard S."/>
        </authorList>
    </citation>
    <scope>NUCLEOTIDE SEQUENCE</scope>
    <source>
        <strain evidence="2">FSSC 5 MPI-SDFR-AT-0091</strain>
    </source>
</reference>
<feature type="repeat" description="ANK" evidence="1">
    <location>
        <begin position="198"/>
        <end position="224"/>
    </location>
</feature>
<dbReference type="PROSITE" id="PS50088">
    <property type="entry name" value="ANK_REPEAT"/>
    <property type="match status" value="1"/>
</dbReference>
<dbReference type="InterPro" id="IPR002110">
    <property type="entry name" value="Ankyrin_rpt"/>
</dbReference>
<protein>
    <submittedName>
        <fullName evidence="2">Uncharacterized protein</fullName>
    </submittedName>
</protein>
<accession>A0A9P9H0Y2</accession>